<feature type="region of interest" description="Disordered" evidence="2">
    <location>
        <begin position="280"/>
        <end position="330"/>
    </location>
</feature>
<dbReference type="InterPro" id="IPR001878">
    <property type="entry name" value="Znf_CCHC"/>
</dbReference>
<evidence type="ECO:0000313" key="4">
    <source>
        <dbReference type="EnsemblPlants" id="Bo3g180940.1"/>
    </source>
</evidence>
<keyword evidence="5" id="KW-1185">Reference proteome</keyword>
<dbReference type="Pfam" id="PF00098">
    <property type="entry name" value="zf-CCHC"/>
    <property type="match status" value="1"/>
</dbReference>
<feature type="compositionally biased region" description="Low complexity" evidence="2">
    <location>
        <begin position="294"/>
        <end position="317"/>
    </location>
</feature>
<dbReference type="STRING" id="109376.A0A0D3BMK7"/>
<dbReference type="Gene3D" id="4.10.60.10">
    <property type="entry name" value="Zinc finger, CCHC-type"/>
    <property type="match status" value="1"/>
</dbReference>
<feature type="domain" description="CCHC-type" evidence="3">
    <location>
        <begin position="338"/>
        <end position="354"/>
    </location>
</feature>
<feature type="region of interest" description="Disordered" evidence="2">
    <location>
        <begin position="54"/>
        <end position="103"/>
    </location>
</feature>
<dbReference type="Proteomes" id="UP000032141">
    <property type="component" value="Chromosome C3"/>
</dbReference>
<protein>
    <recommendedName>
        <fullName evidence="3">CCHC-type domain-containing protein</fullName>
    </recommendedName>
</protein>
<evidence type="ECO:0000313" key="5">
    <source>
        <dbReference type="Proteomes" id="UP000032141"/>
    </source>
</evidence>
<dbReference type="Gramene" id="Bo3g180940.1">
    <property type="protein sequence ID" value="Bo3g180940.1"/>
    <property type="gene ID" value="Bo3g180940"/>
</dbReference>
<feature type="compositionally biased region" description="Polar residues" evidence="2">
    <location>
        <begin position="280"/>
        <end position="293"/>
    </location>
</feature>
<dbReference type="SMART" id="SM00343">
    <property type="entry name" value="ZnF_C2HC"/>
    <property type="match status" value="1"/>
</dbReference>
<dbReference type="InterPro" id="IPR005162">
    <property type="entry name" value="Retrotrans_gag_dom"/>
</dbReference>
<dbReference type="AlphaFoldDB" id="A0A0D3BMK7"/>
<dbReference type="PROSITE" id="PS50158">
    <property type="entry name" value="ZF_CCHC"/>
    <property type="match status" value="1"/>
</dbReference>
<dbReference type="Pfam" id="PF03732">
    <property type="entry name" value="Retrotrans_gag"/>
    <property type="match status" value="1"/>
</dbReference>
<keyword evidence="1" id="KW-0863">Zinc-finger</keyword>
<evidence type="ECO:0000256" key="1">
    <source>
        <dbReference type="PROSITE-ProRule" id="PRU00047"/>
    </source>
</evidence>
<proteinExistence type="predicted"/>
<dbReference type="SUPFAM" id="SSF57756">
    <property type="entry name" value="Retrovirus zinc finger-like domains"/>
    <property type="match status" value="1"/>
</dbReference>
<dbReference type="InterPro" id="IPR036875">
    <property type="entry name" value="Znf_CCHC_sf"/>
</dbReference>
<dbReference type="GO" id="GO:0003676">
    <property type="term" value="F:nucleic acid binding"/>
    <property type="evidence" value="ECO:0007669"/>
    <property type="project" value="InterPro"/>
</dbReference>
<evidence type="ECO:0000256" key="2">
    <source>
        <dbReference type="SAM" id="MobiDB-lite"/>
    </source>
</evidence>
<keyword evidence="1" id="KW-0479">Metal-binding</keyword>
<dbReference type="HOGENOM" id="CLU_018037_0_0_1"/>
<reference evidence="4" key="2">
    <citation type="submission" date="2015-03" db="UniProtKB">
        <authorList>
            <consortium name="EnsemblPlants"/>
        </authorList>
    </citation>
    <scope>IDENTIFICATION</scope>
</reference>
<sequence>MTPRPNEWTQMQQFLEDFQENFQDNMRRTMAEAIQTGVQAGVQAALAANAANAADNAPVAPRQRHNNNPIFEERDDDDVQANPFGDNNQHRHQPQHRQHQYHNDENPRWLTGIKLDIPEYHGGSQPEDLLDWFVTADEFLEFKEVPANKQVSYVTTRFRSHAASWWNQVKLTRTRRRKEKIHSWDKLKKHMRKTFIPYNFERLLFQKFHNIRQGSRSVEDYANEFYQMLTRVDIHDSEDQLVARFIAGLLSQLPNMLQQFDPSSVAEARQRALLVEQQTRLGANQWPGNNRSRNTATADDSKSTTATTNSTGQNQTTHPTNTITAAAEARPSRPNALRCFTCGERGHIQTACPNKSRRGLIATNQDFFGDPIYDDDEFQCEEVDEEQVHGDTGTFLMLRSNCFAPKTNEAWQRTSLFSSTCTVKGKYLKKLFESSRSQQKLTPILTDCFGCKQMQKSTFLSERCSLSLSVPSIRTIYIVISPLWMSHISYSGGHGNTTER</sequence>
<keyword evidence="1" id="KW-0862">Zinc</keyword>
<dbReference type="eggNOG" id="KOG0017">
    <property type="taxonomic scope" value="Eukaryota"/>
</dbReference>
<name>A0A0D3BMK7_BRAOL</name>
<evidence type="ECO:0000259" key="3">
    <source>
        <dbReference type="PROSITE" id="PS50158"/>
    </source>
</evidence>
<dbReference type="PANTHER" id="PTHR35046">
    <property type="entry name" value="ZINC KNUCKLE (CCHC-TYPE) FAMILY PROTEIN"/>
    <property type="match status" value="1"/>
</dbReference>
<dbReference type="PANTHER" id="PTHR35046:SF18">
    <property type="entry name" value="RNA-DIRECTED DNA POLYMERASE"/>
    <property type="match status" value="1"/>
</dbReference>
<dbReference type="GO" id="GO:0008270">
    <property type="term" value="F:zinc ion binding"/>
    <property type="evidence" value="ECO:0007669"/>
    <property type="project" value="UniProtKB-KW"/>
</dbReference>
<feature type="compositionally biased region" description="Basic residues" evidence="2">
    <location>
        <begin position="90"/>
        <end position="100"/>
    </location>
</feature>
<accession>A0A0D3BMK7</accession>
<dbReference type="EnsemblPlants" id="Bo3g180940.1">
    <property type="protein sequence ID" value="Bo3g180940.1"/>
    <property type="gene ID" value="Bo3g180940"/>
</dbReference>
<reference evidence="4 5" key="1">
    <citation type="journal article" date="2014" name="Genome Biol.">
        <title>Transcriptome and methylome profiling reveals relics of genome dominance in the mesopolyploid Brassica oleracea.</title>
        <authorList>
            <person name="Parkin I.A."/>
            <person name="Koh C."/>
            <person name="Tang H."/>
            <person name="Robinson S.J."/>
            <person name="Kagale S."/>
            <person name="Clarke W.E."/>
            <person name="Town C.D."/>
            <person name="Nixon J."/>
            <person name="Krishnakumar V."/>
            <person name="Bidwell S.L."/>
            <person name="Denoeud F."/>
            <person name="Belcram H."/>
            <person name="Links M.G."/>
            <person name="Just J."/>
            <person name="Clarke C."/>
            <person name="Bender T."/>
            <person name="Huebert T."/>
            <person name="Mason A.S."/>
            <person name="Pires J.C."/>
            <person name="Barker G."/>
            <person name="Moore J."/>
            <person name="Walley P.G."/>
            <person name="Manoli S."/>
            <person name="Batley J."/>
            <person name="Edwards D."/>
            <person name="Nelson M.N."/>
            <person name="Wang X."/>
            <person name="Paterson A.H."/>
            <person name="King G."/>
            <person name="Bancroft I."/>
            <person name="Chalhoub B."/>
            <person name="Sharpe A.G."/>
        </authorList>
    </citation>
    <scope>NUCLEOTIDE SEQUENCE</scope>
    <source>
        <strain evidence="4 5">cv. TO1000</strain>
    </source>
</reference>
<organism evidence="4 5">
    <name type="scientific">Brassica oleracea var. oleracea</name>
    <dbReference type="NCBI Taxonomy" id="109376"/>
    <lineage>
        <taxon>Eukaryota</taxon>
        <taxon>Viridiplantae</taxon>
        <taxon>Streptophyta</taxon>
        <taxon>Embryophyta</taxon>
        <taxon>Tracheophyta</taxon>
        <taxon>Spermatophyta</taxon>
        <taxon>Magnoliopsida</taxon>
        <taxon>eudicotyledons</taxon>
        <taxon>Gunneridae</taxon>
        <taxon>Pentapetalae</taxon>
        <taxon>rosids</taxon>
        <taxon>malvids</taxon>
        <taxon>Brassicales</taxon>
        <taxon>Brassicaceae</taxon>
        <taxon>Brassiceae</taxon>
        <taxon>Brassica</taxon>
    </lineage>
</organism>